<comment type="caution">
    <text evidence="7">The sequence shown here is derived from an EMBL/GenBank/DDBJ whole genome shotgun (WGS) entry which is preliminary data.</text>
</comment>
<dbReference type="InterPro" id="IPR036046">
    <property type="entry name" value="Acylphosphatase-like_dom_sf"/>
</dbReference>
<evidence type="ECO:0000256" key="5">
    <source>
        <dbReference type="RuleBase" id="RU004168"/>
    </source>
</evidence>
<accession>A0A4R3Y6L2</accession>
<dbReference type="SUPFAM" id="SSF54975">
    <property type="entry name" value="Acylphosphatase/BLUF domain-like"/>
    <property type="match status" value="1"/>
</dbReference>
<evidence type="ECO:0000313" key="8">
    <source>
        <dbReference type="Proteomes" id="UP000295367"/>
    </source>
</evidence>
<dbReference type="OrthoDB" id="5295388at2"/>
<keyword evidence="8" id="KW-1185">Reference proteome</keyword>
<evidence type="ECO:0000256" key="4">
    <source>
        <dbReference type="PROSITE-ProRule" id="PRU00520"/>
    </source>
</evidence>
<evidence type="ECO:0000259" key="6">
    <source>
        <dbReference type="PROSITE" id="PS51160"/>
    </source>
</evidence>
<gene>
    <name evidence="7" type="ORF">EDC63_105119</name>
</gene>
<comment type="catalytic activity">
    <reaction evidence="3 4">
        <text>an acyl phosphate + H2O = a carboxylate + phosphate + H(+)</text>
        <dbReference type="Rhea" id="RHEA:14965"/>
        <dbReference type="ChEBI" id="CHEBI:15377"/>
        <dbReference type="ChEBI" id="CHEBI:15378"/>
        <dbReference type="ChEBI" id="CHEBI:29067"/>
        <dbReference type="ChEBI" id="CHEBI:43474"/>
        <dbReference type="ChEBI" id="CHEBI:59918"/>
        <dbReference type="EC" id="3.6.1.7"/>
    </reaction>
</comment>
<dbReference type="PANTHER" id="PTHR47268:SF4">
    <property type="entry name" value="ACYLPHOSPHATASE"/>
    <property type="match status" value="1"/>
</dbReference>
<dbReference type="InterPro" id="IPR001792">
    <property type="entry name" value="Acylphosphatase-like_dom"/>
</dbReference>
<dbReference type="EMBL" id="SMCO01000005">
    <property type="protein sequence ID" value="TCV87450.1"/>
    <property type="molecule type" value="Genomic_DNA"/>
</dbReference>
<organism evidence="7 8">
    <name type="scientific">Sulfurirhabdus autotrophica</name>
    <dbReference type="NCBI Taxonomy" id="1706046"/>
    <lineage>
        <taxon>Bacteria</taxon>
        <taxon>Pseudomonadati</taxon>
        <taxon>Pseudomonadota</taxon>
        <taxon>Betaproteobacteria</taxon>
        <taxon>Nitrosomonadales</taxon>
        <taxon>Sulfuricellaceae</taxon>
        <taxon>Sulfurirhabdus</taxon>
    </lineage>
</organism>
<dbReference type="GO" id="GO:0003998">
    <property type="term" value="F:acylphosphatase activity"/>
    <property type="evidence" value="ECO:0007669"/>
    <property type="project" value="UniProtKB-EC"/>
</dbReference>
<evidence type="ECO:0000256" key="2">
    <source>
        <dbReference type="ARBA" id="ARBA00012150"/>
    </source>
</evidence>
<evidence type="ECO:0000256" key="1">
    <source>
        <dbReference type="ARBA" id="ARBA00005614"/>
    </source>
</evidence>
<dbReference type="EC" id="3.6.1.7" evidence="2 4"/>
<dbReference type="InterPro" id="IPR020456">
    <property type="entry name" value="Acylphosphatase"/>
</dbReference>
<keyword evidence="4" id="KW-0378">Hydrolase</keyword>
<dbReference type="PRINTS" id="PR00112">
    <property type="entry name" value="ACYLPHPHTASE"/>
</dbReference>
<dbReference type="AlphaFoldDB" id="A0A4R3Y6L2"/>
<dbReference type="Pfam" id="PF00708">
    <property type="entry name" value="Acylphosphatase"/>
    <property type="match status" value="1"/>
</dbReference>
<dbReference type="InterPro" id="IPR017968">
    <property type="entry name" value="Acylphosphatase_CS"/>
</dbReference>
<dbReference type="RefSeq" id="WP_124945568.1">
    <property type="nucleotide sequence ID" value="NZ_BHVT01000017.1"/>
</dbReference>
<dbReference type="Gene3D" id="3.30.70.100">
    <property type="match status" value="1"/>
</dbReference>
<feature type="active site" evidence="4">
    <location>
        <position position="37"/>
    </location>
</feature>
<dbReference type="Proteomes" id="UP000295367">
    <property type="component" value="Unassembled WGS sequence"/>
</dbReference>
<feature type="domain" description="Acylphosphatase-like" evidence="6">
    <location>
        <begin position="4"/>
        <end position="89"/>
    </location>
</feature>
<dbReference type="PANTHER" id="PTHR47268">
    <property type="entry name" value="ACYLPHOSPHATASE"/>
    <property type="match status" value="1"/>
</dbReference>
<sequence length="91" mass="10286">MEHTKHLLLFGRVQGVFFRESFAQKADELGITGWIRNLSDGSLEATIQGTEANIDEMIKWARSGPELAQVTRMEITEGSGQFNDFNRLQTL</sequence>
<name>A0A4R3Y6L2_9PROT</name>
<reference evidence="7 8" key="1">
    <citation type="submission" date="2019-03" db="EMBL/GenBank/DDBJ databases">
        <title>Genomic Encyclopedia of Type Strains, Phase IV (KMG-IV): sequencing the most valuable type-strain genomes for metagenomic binning, comparative biology and taxonomic classification.</title>
        <authorList>
            <person name="Goeker M."/>
        </authorList>
    </citation>
    <scope>NUCLEOTIDE SEQUENCE [LARGE SCALE GENOMIC DNA]</scope>
    <source>
        <strain evidence="7 8">DSM 100309</strain>
    </source>
</reference>
<comment type="similarity">
    <text evidence="1 5">Belongs to the acylphosphatase family.</text>
</comment>
<dbReference type="PROSITE" id="PS51160">
    <property type="entry name" value="ACYLPHOSPHATASE_3"/>
    <property type="match status" value="1"/>
</dbReference>
<dbReference type="PROSITE" id="PS00150">
    <property type="entry name" value="ACYLPHOSPHATASE_1"/>
    <property type="match status" value="1"/>
</dbReference>
<evidence type="ECO:0000256" key="3">
    <source>
        <dbReference type="ARBA" id="ARBA00047645"/>
    </source>
</evidence>
<evidence type="ECO:0000313" key="7">
    <source>
        <dbReference type="EMBL" id="TCV87450.1"/>
    </source>
</evidence>
<protein>
    <recommendedName>
        <fullName evidence="2 4">acylphosphatase</fullName>
        <ecNumber evidence="2 4">3.6.1.7</ecNumber>
    </recommendedName>
</protein>
<feature type="active site" evidence="4">
    <location>
        <position position="19"/>
    </location>
</feature>
<proteinExistence type="inferred from homology"/>